<dbReference type="EMBL" id="JACEEZ010012104">
    <property type="protein sequence ID" value="KAG0720882.1"/>
    <property type="molecule type" value="Genomic_DNA"/>
</dbReference>
<comment type="caution">
    <text evidence="1">The sequence shown here is derived from an EMBL/GenBank/DDBJ whole genome shotgun (WGS) entry which is preliminary data.</text>
</comment>
<evidence type="ECO:0000313" key="2">
    <source>
        <dbReference type="Proteomes" id="UP000770661"/>
    </source>
</evidence>
<gene>
    <name evidence="1" type="ORF">GWK47_047573</name>
</gene>
<dbReference type="AlphaFoldDB" id="A0A8J4Y551"/>
<name>A0A8J4Y551_CHIOP</name>
<protein>
    <submittedName>
        <fullName evidence="1">Uncharacterized protein</fullName>
    </submittedName>
</protein>
<proteinExistence type="predicted"/>
<sequence length="166" mass="18924">MWSGGKGKILAGFRKGHASRCIDQETSRPPFSKSFFPSDSFVSAIPETRKPVFREPDCPLTQRTTFSPRRLPLNHLLDGIKHSRISHRSLSCRTRSQWDDVFCSLLGAKSFQAFFPQSMKAPVCRIGSHPISFNRPLVLRMSSCFLSRTGLSLYVSEKRVSWVRFK</sequence>
<dbReference type="Proteomes" id="UP000770661">
    <property type="component" value="Unassembled WGS sequence"/>
</dbReference>
<reference evidence="1" key="1">
    <citation type="submission" date="2020-07" db="EMBL/GenBank/DDBJ databases">
        <title>The High-quality genome of the commercially important snow crab, Chionoecetes opilio.</title>
        <authorList>
            <person name="Jeong J.-H."/>
            <person name="Ryu S."/>
        </authorList>
    </citation>
    <scope>NUCLEOTIDE SEQUENCE</scope>
    <source>
        <strain evidence="1">MADBK_172401_WGS</strain>
        <tissue evidence="1">Digestive gland</tissue>
    </source>
</reference>
<organism evidence="1 2">
    <name type="scientific">Chionoecetes opilio</name>
    <name type="common">Atlantic snow crab</name>
    <name type="synonym">Cancer opilio</name>
    <dbReference type="NCBI Taxonomy" id="41210"/>
    <lineage>
        <taxon>Eukaryota</taxon>
        <taxon>Metazoa</taxon>
        <taxon>Ecdysozoa</taxon>
        <taxon>Arthropoda</taxon>
        <taxon>Crustacea</taxon>
        <taxon>Multicrustacea</taxon>
        <taxon>Malacostraca</taxon>
        <taxon>Eumalacostraca</taxon>
        <taxon>Eucarida</taxon>
        <taxon>Decapoda</taxon>
        <taxon>Pleocyemata</taxon>
        <taxon>Brachyura</taxon>
        <taxon>Eubrachyura</taxon>
        <taxon>Majoidea</taxon>
        <taxon>Majidae</taxon>
        <taxon>Chionoecetes</taxon>
    </lineage>
</organism>
<evidence type="ECO:0000313" key="1">
    <source>
        <dbReference type="EMBL" id="KAG0720882.1"/>
    </source>
</evidence>
<keyword evidence="2" id="KW-1185">Reference proteome</keyword>
<accession>A0A8J4Y551</accession>